<dbReference type="AlphaFoldDB" id="A0A1J5PQG4"/>
<accession>A0A1J5PQG4</accession>
<evidence type="ECO:0000313" key="2">
    <source>
        <dbReference type="EMBL" id="OIQ67523.1"/>
    </source>
</evidence>
<proteinExistence type="predicted"/>
<protein>
    <submittedName>
        <fullName evidence="2">Uncharacterized protein</fullName>
    </submittedName>
</protein>
<sequence length="183" mass="19631">MERGKSHVQNLDTNLVREPVTTTTRDAGATRDAPADPEATCLGVCGEGLGSAARAAITATRPVIEGWLATGYDLAADILPMITERTRRPRTDPIRTWDYFTPAIARHHARRTAQATRSGIAGEADAAGRDGAQTDALQKLTFMATWINSNRYVPPSAVSTAMRTALLAAGLVTEAALRARQIY</sequence>
<evidence type="ECO:0000256" key="1">
    <source>
        <dbReference type="SAM" id="MobiDB-lite"/>
    </source>
</evidence>
<name>A0A1J5PQG4_9ZZZZ</name>
<feature type="compositionally biased region" description="Low complexity" evidence="1">
    <location>
        <begin position="21"/>
        <end position="32"/>
    </location>
</feature>
<feature type="region of interest" description="Disordered" evidence="1">
    <location>
        <begin position="17"/>
        <end position="36"/>
    </location>
</feature>
<organism evidence="2">
    <name type="scientific">mine drainage metagenome</name>
    <dbReference type="NCBI Taxonomy" id="410659"/>
    <lineage>
        <taxon>unclassified sequences</taxon>
        <taxon>metagenomes</taxon>
        <taxon>ecological metagenomes</taxon>
    </lineage>
</organism>
<gene>
    <name evidence="2" type="ORF">GALL_508960</name>
</gene>
<dbReference type="EMBL" id="MLJW01005870">
    <property type="protein sequence ID" value="OIQ67523.1"/>
    <property type="molecule type" value="Genomic_DNA"/>
</dbReference>
<comment type="caution">
    <text evidence="2">The sequence shown here is derived from an EMBL/GenBank/DDBJ whole genome shotgun (WGS) entry which is preliminary data.</text>
</comment>
<reference evidence="2" key="1">
    <citation type="submission" date="2016-10" db="EMBL/GenBank/DDBJ databases">
        <title>Sequence of Gallionella enrichment culture.</title>
        <authorList>
            <person name="Poehlein A."/>
            <person name="Muehling M."/>
            <person name="Daniel R."/>
        </authorList>
    </citation>
    <scope>NUCLEOTIDE SEQUENCE</scope>
</reference>